<accession>A0A2P5CN06</accession>
<sequence length="102" mass="11417">MSDEIWPSNRDPREQQASGQTRSAVGLEVSSWLLGVFTVRFGRSEPQNIDQTACSVLIDPQTVQFETVDPNRPDRTYVSRCNLDGFRGLGLDQLVHSTSFNS</sequence>
<comment type="caution">
    <text evidence="2">The sequence shown here is derived from an EMBL/GenBank/DDBJ whole genome shotgun (WGS) entry which is preliminary data.</text>
</comment>
<dbReference type="AlphaFoldDB" id="A0A2P5CN06"/>
<evidence type="ECO:0000313" key="3">
    <source>
        <dbReference type="Proteomes" id="UP000237000"/>
    </source>
</evidence>
<reference evidence="3" key="1">
    <citation type="submission" date="2016-06" db="EMBL/GenBank/DDBJ databases">
        <title>Parallel loss of symbiosis genes in relatives of nitrogen-fixing non-legume Parasponia.</title>
        <authorList>
            <person name="Van Velzen R."/>
            <person name="Holmer R."/>
            <person name="Bu F."/>
            <person name="Rutten L."/>
            <person name="Van Zeijl A."/>
            <person name="Liu W."/>
            <person name="Santuari L."/>
            <person name="Cao Q."/>
            <person name="Sharma T."/>
            <person name="Shen D."/>
            <person name="Roswanjaya Y."/>
            <person name="Wardhani T."/>
            <person name="Kalhor M.S."/>
            <person name="Jansen J."/>
            <person name="Van den Hoogen J."/>
            <person name="Gungor B."/>
            <person name="Hartog M."/>
            <person name="Hontelez J."/>
            <person name="Verver J."/>
            <person name="Yang W.-C."/>
            <person name="Schijlen E."/>
            <person name="Repin R."/>
            <person name="Schilthuizen M."/>
            <person name="Schranz E."/>
            <person name="Heidstra R."/>
            <person name="Miyata K."/>
            <person name="Fedorova E."/>
            <person name="Kohlen W."/>
            <person name="Bisseling T."/>
            <person name="Smit S."/>
            <person name="Geurts R."/>
        </authorList>
    </citation>
    <scope>NUCLEOTIDE SEQUENCE [LARGE SCALE GENOMIC DNA]</scope>
    <source>
        <strain evidence="3">cv. RG33-2</strain>
    </source>
</reference>
<evidence type="ECO:0000313" key="2">
    <source>
        <dbReference type="EMBL" id="PON62421.1"/>
    </source>
</evidence>
<organism evidence="2 3">
    <name type="scientific">Trema orientale</name>
    <name type="common">Charcoal tree</name>
    <name type="synonym">Celtis orientalis</name>
    <dbReference type="NCBI Taxonomy" id="63057"/>
    <lineage>
        <taxon>Eukaryota</taxon>
        <taxon>Viridiplantae</taxon>
        <taxon>Streptophyta</taxon>
        <taxon>Embryophyta</taxon>
        <taxon>Tracheophyta</taxon>
        <taxon>Spermatophyta</taxon>
        <taxon>Magnoliopsida</taxon>
        <taxon>eudicotyledons</taxon>
        <taxon>Gunneridae</taxon>
        <taxon>Pentapetalae</taxon>
        <taxon>rosids</taxon>
        <taxon>fabids</taxon>
        <taxon>Rosales</taxon>
        <taxon>Cannabaceae</taxon>
        <taxon>Trema</taxon>
    </lineage>
</organism>
<keyword evidence="3" id="KW-1185">Reference proteome</keyword>
<evidence type="ECO:0000256" key="1">
    <source>
        <dbReference type="SAM" id="MobiDB-lite"/>
    </source>
</evidence>
<feature type="region of interest" description="Disordered" evidence="1">
    <location>
        <begin position="1"/>
        <end position="23"/>
    </location>
</feature>
<proteinExistence type="predicted"/>
<dbReference type="InParanoid" id="A0A2P5CN06"/>
<dbReference type="EMBL" id="JXTC01000347">
    <property type="protein sequence ID" value="PON62421.1"/>
    <property type="molecule type" value="Genomic_DNA"/>
</dbReference>
<gene>
    <name evidence="2" type="ORF">TorRG33x02_279190</name>
</gene>
<name>A0A2P5CN06_TREOI</name>
<protein>
    <submittedName>
        <fullName evidence="2">Uncharacterized protein</fullName>
    </submittedName>
</protein>
<dbReference type="Proteomes" id="UP000237000">
    <property type="component" value="Unassembled WGS sequence"/>
</dbReference>